<evidence type="ECO:0000259" key="6">
    <source>
        <dbReference type="PROSITE" id="PS50977"/>
    </source>
</evidence>
<dbReference type="InterPro" id="IPR001647">
    <property type="entry name" value="HTH_TetR"/>
</dbReference>
<reference evidence="8" key="1">
    <citation type="journal article" date="2019" name="Int. J. Syst. Evol. Microbiol.">
        <title>The Global Catalogue of Microorganisms (GCM) 10K type strain sequencing project: providing services to taxonomists for standard genome sequencing and annotation.</title>
        <authorList>
            <consortium name="The Broad Institute Genomics Platform"/>
            <consortium name="The Broad Institute Genome Sequencing Center for Infectious Disease"/>
            <person name="Wu L."/>
            <person name="Ma J."/>
        </authorList>
    </citation>
    <scope>NUCLEOTIDE SEQUENCE [LARGE SCALE GENOMIC DNA]</scope>
    <source>
        <strain evidence="8">CCUG 50347</strain>
    </source>
</reference>
<keyword evidence="3" id="KW-0804">Transcription</keyword>
<evidence type="ECO:0000313" key="8">
    <source>
        <dbReference type="Proteomes" id="UP001595909"/>
    </source>
</evidence>
<dbReference type="InterPro" id="IPR009057">
    <property type="entry name" value="Homeodomain-like_sf"/>
</dbReference>
<feature type="domain" description="HTH tetR-type" evidence="6">
    <location>
        <begin position="24"/>
        <end position="84"/>
    </location>
</feature>
<evidence type="ECO:0000256" key="3">
    <source>
        <dbReference type="ARBA" id="ARBA00023163"/>
    </source>
</evidence>
<dbReference type="EMBL" id="JBHSIM010000013">
    <property type="protein sequence ID" value="MFC4832067.1"/>
    <property type="molecule type" value="Genomic_DNA"/>
</dbReference>
<keyword evidence="2 4" id="KW-0238">DNA-binding</keyword>
<dbReference type="PROSITE" id="PS50977">
    <property type="entry name" value="HTH_TETR_2"/>
    <property type="match status" value="1"/>
</dbReference>
<proteinExistence type="predicted"/>
<dbReference type="PRINTS" id="PR00455">
    <property type="entry name" value="HTHTETR"/>
</dbReference>
<keyword evidence="1" id="KW-0805">Transcription regulation</keyword>
<evidence type="ECO:0000256" key="5">
    <source>
        <dbReference type="SAM" id="MobiDB-lite"/>
    </source>
</evidence>
<keyword evidence="8" id="KW-1185">Reference proteome</keyword>
<accession>A0ABV9RFU5</accession>
<dbReference type="PANTHER" id="PTHR30055:SF234">
    <property type="entry name" value="HTH-TYPE TRANSCRIPTIONAL REGULATOR BETI"/>
    <property type="match status" value="1"/>
</dbReference>
<comment type="caution">
    <text evidence="7">The sequence shown here is derived from an EMBL/GenBank/DDBJ whole genome shotgun (WGS) entry which is preliminary data.</text>
</comment>
<evidence type="ECO:0000256" key="1">
    <source>
        <dbReference type="ARBA" id="ARBA00023015"/>
    </source>
</evidence>
<dbReference type="SUPFAM" id="SSF46689">
    <property type="entry name" value="Homeodomain-like"/>
    <property type="match status" value="1"/>
</dbReference>
<dbReference type="Pfam" id="PF00440">
    <property type="entry name" value="TetR_N"/>
    <property type="match status" value="1"/>
</dbReference>
<gene>
    <name evidence="7" type="ORF">ACFPEL_06560</name>
</gene>
<dbReference type="Gene3D" id="1.10.357.10">
    <property type="entry name" value="Tetracycline Repressor, domain 2"/>
    <property type="match status" value="1"/>
</dbReference>
<evidence type="ECO:0000256" key="2">
    <source>
        <dbReference type="ARBA" id="ARBA00023125"/>
    </source>
</evidence>
<dbReference type="InterPro" id="IPR050109">
    <property type="entry name" value="HTH-type_TetR-like_transc_reg"/>
</dbReference>
<dbReference type="Proteomes" id="UP001595909">
    <property type="component" value="Unassembled WGS sequence"/>
</dbReference>
<sequence length="224" mass="24229">MIDGARGSTEAALGDGRPARRTPDEIRGLLLAAAEELFSAHGYSRTSTKSIAERAGVAEVLLFRHFGGKANLFREAIYQPLTSALEGFLEEWSDRAVAPGGAAVPARALVDTLHSVLSERRGAMVAFTGAQTFTGEVQPLMRGHEHPLRRLFDELERILLRYAVSEDFTGFNPPVAARTIVATVVSTTIFRDWLVPAGQAGPSDDAVVDELVILMMHGVLHRPA</sequence>
<dbReference type="PANTHER" id="PTHR30055">
    <property type="entry name" value="HTH-TYPE TRANSCRIPTIONAL REGULATOR RUTR"/>
    <property type="match status" value="1"/>
</dbReference>
<evidence type="ECO:0000256" key="4">
    <source>
        <dbReference type="PROSITE-ProRule" id="PRU00335"/>
    </source>
</evidence>
<protein>
    <submittedName>
        <fullName evidence="7">TetR/AcrR family transcriptional regulator</fullName>
    </submittedName>
</protein>
<evidence type="ECO:0000313" key="7">
    <source>
        <dbReference type="EMBL" id="MFC4832067.1"/>
    </source>
</evidence>
<organism evidence="7 8">
    <name type="scientific">Actinomycetospora chibensis</name>
    <dbReference type="NCBI Taxonomy" id="663606"/>
    <lineage>
        <taxon>Bacteria</taxon>
        <taxon>Bacillati</taxon>
        <taxon>Actinomycetota</taxon>
        <taxon>Actinomycetes</taxon>
        <taxon>Pseudonocardiales</taxon>
        <taxon>Pseudonocardiaceae</taxon>
        <taxon>Actinomycetospora</taxon>
    </lineage>
</organism>
<dbReference type="RefSeq" id="WP_274189805.1">
    <property type="nucleotide sequence ID" value="NZ_BAABHN010000013.1"/>
</dbReference>
<dbReference type="Gene3D" id="1.10.10.60">
    <property type="entry name" value="Homeodomain-like"/>
    <property type="match status" value="1"/>
</dbReference>
<name>A0ABV9RFU5_9PSEU</name>
<feature type="DNA-binding region" description="H-T-H motif" evidence="4">
    <location>
        <begin position="47"/>
        <end position="66"/>
    </location>
</feature>
<feature type="region of interest" description="Disordered" evidence="5">
    <location>
        <begin position="1"/>
        <end position="20"/>
    </location>
</feature>